<organism evidence="1 2">
    <name type="scientific">Gordonia amicalis</name>
    <dbReference type="NCBI Taxonomy" id="89053"/>
    <lineage>
        <taxon>Bacteria</taxon>
        <taxon>Bacillati</taxon>
        <taxon>Actinomycetota</taxon>
        <taxon>Actinomycetes</taxon>
        <taxon>Mycobacteriales</taxon>
        <taxon>Gordoniaceae</taxon>
        <taxon>Gordonia</taxon>
    </lineage>
</organism>
<evidence type="ECO:0000313" key="1">
    <source>
        <dbReference type="EMBL" id="MDV6314519.1"/>
    </source>
</evidence>
<dbReference type="AlphaFoldDB" id="A0AAE4R7L4"/>
<dbReference type="Proteomes" id="UP001185922">
    <property type="component" value="Unassembled WGS sequence"/>
</dbReference>
<protein>
    <submittedName>
        <fullName evidence="1">Uncharacterized protein</fullName>
    </submittedName>
</protein>
<comment type="caution">
    <text evidence="1">The sequence shown here is derived from an EMBL/GenBank/DDBJ whole genome shotgun (WGS) entry which is preliminary data.</text>
</comment>
<dbReference type="EMBL" id="JAWLKH010000036">
    <property type="protein sequence ID" value="MDV6314519.1"/>
    <property type="molecule type" value="Genomic_DNA"/>
</dbReference>
<sequence>MPPNFAIGKVTERLGDSQIEIVATSGIVIARHCVVDTGAQVRDQSQSHVVAMAGSAGSLGQWRHTASA</sequence>
<evidence type="ECO:0000313" key="2">
    <source>
        <dbReference type="Proteomes" id="UP001185922"/>
    </source>
</evidence>
<dbReference type="RefSeq" id="WP_024498625.1">
    <property type="nucleotide sequence ID" value="NZ_CP096596.1"/>
</dbReference>
<reference evidence="1" key="1">
    <citation type="submission" date="2023-10" db="EMBL/GenBank/DDBJ databases">
        <title>Development of a sustainable strategy for remediation of hydrocarbon-contaminated territories based on the waste exchange concept.</title>
        <authorList>
            <person name="Krivoruchko A."/>
        </authorList>
    </citation>
    <scope>NUCLEOTIDE SEQUENCE</scope>
    <source>
        <strain evidence="1">IEGM 1279</strain>
    </source>
</reference>
<proteinExistence type="predicted"/>
<gene>
    <name evidence="1" type="ORF">R3Q15_22025</name>
</gene>
<name>A0AAE4R7L4_9ACTN</name>
<accession>A0AAE4R7L4</accession>